<sequence length="63" mass="7505">MIEMTEQEKNDLLSHYTSYEIDEQSEVQTDWVSRKFPSSERHVRCVEKNGSVIIKQLIDYNLN</sequence>
<dbReference type="EMBL" id="LR797523">
    <property type="protein sequence ID" value="CAB4222474.1"/>
    <property type="molecule type" value="Genomic_DNA"/>
</dbReference>
<gene>
    <name evidence="1" type="ORF">UFOVP1655_110</name>
</gene>
<protein>
    <submittedName>
        <fullName evidence="1">Uncharacterized protein</fullName>
    </submittedName>
</protein>
<name>A0A6J5T6H4_9CAUD</name>
<evidence type="ECO:0000313" key="1">
    <source>
        <dbReference type="EMBL" id="CAB4222474.1"/>
    </source>
</evidence>
<reference evidence="1" key="1">
    <citation type="submission" date="2020-05" db="EMBL/GenBank/DDBJ databases">
        <authorList>
            <person name="Chiriac C."/>
            <person name="Salcher M."/>
            <person name="Ghai R."/>
            <person name="Kavagutti S V."/>
        </authorList>
    </citation>
    <scope>NUCLEOTIDE SEQUENCE</scope>
</reference>
<proteinExistence type="predicted"/>
<organism evidence="1">
    <name type="scientific">uncultured Caudovirales phage</name>
    <dbReference type="NCBI Taxonomy" id="2100421"/>
    <lineage>
        <taxon>Viruses</taxon>
        <taxon>Duplodnaviria</taxon>
        <taxon>Heunggongvirae</taxon>
        <taxon>Uroviricota</taxon>
        <taxon>Caudoviricetes</taxon>
        <taxon>Peduoviridae</taxon>
        <taxon>Maltschvirus</taxon>
        <taxon>Maltschvirus maltsch</taxon>
    </lineage>
</organism>
<accession>A0A6J5T6H4</accession>